<dbReference type="Proteomes" id="UP000887159">
    <property type="component" value="Unassembled WGS sequence"/>
</dbReference>
<accession>A0A8X7BCW2</accession>
<name>A0A8X7BCW2_TRICX</name>
<dbReference type="EMBL" id="BMAU01021378">
    <property type="protein sequence ID" value="GFY26853.1"/>
    <property type="molecule type" value="Genomic_DNA"/>
</dbReference>
<sequence>MEMGLSQAGAVRCLNVPRRVVYRLWNQYQTEASVSRRHVAGQPRAITPAGVRFIALSARRRRRTSVPQLVADHSVASDESRDSHWRVIQNVCSSEGNEAPAVINPTLLKGKVTEVVE</sequence>
<comment type="caution">
    <text evidence="1">The sequence shown here is derived from an EMBL/GenBank/DDBJ whole genome shotgun (WGS) entry which is preliminary data.</text>
</comment>
<gene>
    <name evidence="1" type="primary">AVEN_192166_1</name>
    <name evidence="1" type="ORF">TNCV_929941</name>
</gene>
<evidence type="ECO:0000313" key="2">
    <source>
        <dbReference type="Proteomes" id="UP000887159"/>
    </source>
</evidence>
<evidence type="ECO:0000313" key="1">
    <source>
        <dbReference type="EMBL" id="GFY26853.1"/>
    </source>
</evidence>
<dbReference type="AlphaFoldDB" id="A0A8X7BCW2"/>
<reference evidence="1" key="1">
    <citation type="submission" date="2020-08" db="EMBL/GenBank/DDBJ databases">
        <title>Multicomponent nature underlies the extraordinary mechanical properties of spider dragline silk.</title>
        <authorList>
            <person name="Kono N."/>
            <person name="Nakamura H."/>
            <person name="Mori M."/>
            <person name="Yoshida Y."/>
            <person name="Ohtoshi R."/>
            <person name="Malay A.D."/>
            <person name="Moran D.A.P."/>
            <person name="Tomita M."/>
            <person name="Numata K."/>
            <person name="Arakawa K."/>
        </authorList>
    </citation>
    <scope>NUCLEOTIDE SEQUENCE</scope>
</reference>
<organism evidence="1 2">
    <name type="scientific">Trichonephila clavipes</name>
    <name type="common">Golden silk orbweaver</name>
    <name type="synonym">Nephila clavipes</name>
    <dbReference type="NCBI Taxonomy" id="2585209"/>
    <lineage>
        <taxon>Eukaryota</taxon>
        <taxon>Metazoa</taxon>
        <taxon>Ecdysozoa</taxon>
        <taxon>Arthropoda</taxon>
        <taxon>Chelicerata</taxon>
        <taxon>Arachnida</taxon>
        <taxon>Araneae</taxon>
        <taxon>Araneomorphae</taxon>
        <taxon>Entelegynae</taxon>
        <taxon>Araneoidea</taxon>
        <taxon>Nephilidae</taxon>
        <taxon>Trichonephila</taxon>
    </lineage>
</organism>
<protein>
    <submittedName>
        <fullName evidence="1">HTH_Tnp_Tc3_2 domain-containing protein</fullName>
    </submittedName>
</protein>
<keyword evidence="2" id="KW-1185">Reference proteome</keyword>
<proteinExistence type="predicted"/>